<dbReference type="EMBL" id="GBXM01081319">
    <property type="protein sequence ID" value="JAH27258.1"/>
    <property type="molecule type" value="Transcribed_RNA"/>
</dbReference>
<accession>A0A0E9RFZ5</accession>
<reference evidence="1" key="1">
    <citation type="submission" date="2014-11" db="EMBL/GenBank/DDBJ databases">
        <authorList>
            <person name="Amaro Gonzalez C."/>
        </authorList>
    </citation>
    <scope>NUCLEOTIDE SEQUENCE</scope>
</reference>
<sequence>MLDMLPEFHFSTSGAPGLFIAHRSTLFKFKEKKKGFYASGA</sequence>
<organism evidence="1">
    <name type="scientific">Anguilla anguilla</name>
    <name type="common">European freshwater eel</name>
    <name type="synonym">Muraena anguilla</name>
    <dbReference type="NCBI Taxonomy" id="7936"/>
    <lineage>
        <taxon>Eukaryota</taxon>
        <taxon>Metazoa</taxon>
        <taxon>Chordata</taxon>
        <taxon>Craniata</taxon>
        <taxon>Vertebrata</taxon>
        <taxon>Euteleostomi</taxon>
        <taxon>Actinopterygii</taxon>
        <taxon>Neopterygii</taxon>
        <taxon>Teleostei</taxon>
        <taxon>Anguilliformes</taxon>
        <taxon>Anguillidae</taxon>
        <taxon>Anguilla</taxon>
    </lineage>
</organism>
<reference evidence="1" key="2">
    <citation type="journal article" date="2015" name="Fish Shellfish Immunol.">
        <title>Early steps in the European eel (Anguilla anguilla)-Vibrio vulnificus interaction in the gills: Role of the RtxA13 toxin.</title>
        <authorList>
            <person name="Callol A."/>
            <person name="Pajuelo D."/>
            <person name="Ebbesson L."/>
            <person name="Teles M."/>
            <person name="MacKenzie S."/>
            <person name="Amaro C."/>
        </authorList>
    </citation>
    <scope>NUCLEOTIDE SEQUENCE</scope>
</reference>
<proteinExistence type="predicted"/>
<protein>
    <submittedName>
        <fullName evidence="1">Uncharacterized protein</fullName>
    </submittedName>
</protein>
<name>A0A0E9RFZ5_ANGAN</name>
<evidence type="ECO:0000313" key="1">
    <source>
        <dbReference type="EMBL" id="JAH27258.1"/>
    </source>
</evidence>
<dbReference type="AlphaFoldDB" id="A0A0E9RFZ5"/>